<evidence type="ECO:0000256" key="1">
    <source>
        <dbReference type="ARBA" id="ARBA00004141"/>
    </source>
</evidence>
<dbReference type="SUPFAM" id="SSF103473">
    <property type="entry name" value="MFS general substrate transporter"/>
    <property type="match status" value="1"/>
</dbReference>
<evidence type="ECO:0000256" key="7">
    <source>
        <dbReference type="SAM" id="Phobius"/>
    </source>
</evidence>
<gene>
    <name evidence="9" type="primary">LOC100373474</name>
</gene>
<dbReference type="InterPro" id="IPR011701">
    <property type="entry name" value="MFS"/>
</dbReference>
<dbReference type="InterPro" id="IPR044770">
    <property type="entry name" value="MFS_spinster-like"/>
</dbReference>
<feature type="transmembrane region" description="Helical" evidence="7">
    <location>
        <begin position="65"/>
        <end position="83"/>
    </location>
</feature>
<name>A0ABM0MBJ8_SACKO</name>
<evidence type="ECO:0000256" key="4">
    <source>
        <dbReference type="ARBA" id="ARBA00022989"/>
    </source>
</evidence>
<dbReference type="Gene3D" id="1.20.1250.20">
    <property type="entry name" value="MFS general substrate transporter like domains"/>
    <property type="match status" value="1"/>
</dbReference>
<dbReference type="Proteomes" id="UP000694865">
    <property type="component" value="Unplaced"/>
</dbReference>
<reference evidence="9" key="1">
    <citation type="submission" date="2025-08" db="UniProtKB">
        <authorList>
            <consortium name="RefSeq"/>
        </authorList>
    </citation>
    <scope>IDENTIFICATION</scope>
    <source>
        <tissue evidence="9">Testes</tissue>
    </source>
</reference>
<proteinExistence type="inferred from homology"/>
<dbReference type="RefSeq" id="XP_006817389.1">
    <property type="nucleotide sequence ID" value="XM_006817326.1"/>
</dbReference>
<feature type="transmembrane region" description="Helical" evidence="7">
    <location>
        <begin position="95"/>
        <end position="113"/>
    </location>
</feature>
<feature type="transmembrane region" description="Helical" evidence="7">
    <location>
        <begin position="381"/>
        <end position="401"/>
    </location>
</feature>
<keyword evidence="8" id="KW-1185">Reference proteome</keyword>
<keyword evidence="5 7" id="KW-0472">Membrane</keyword>
<comment type="similarity">
    <text evidence="6">Belongs to the major facilitator superfamily. Spinster (TC 2.A.1.49) family.</text>
</comment>
<evidence type="ECO:0000256" key="5">
    <source>
        <dbReference type="ARBA" id="ARBA00023136"/>
    </source>
</evidence>
<evidence type="ECO:0000313" key="9">
    <source>
        <dbReference type="RefSeq" id="XP_006817389.1"/>
    </source>
</evidence>
<evidence type="ECO:0000256" key="3">
    <source>
        <dbReference type="ARBA" id="ARBA00022692"/>
    </source>
</evidence>
<dbReference type="PANTHER" id="PTHR23505">
    <property type="entry name" value="SPINSTER"/>
    <property type="match status" value="1"/>
</dbReference>
<feature type="transmembrane region" description="Helical" evidence="7">
    <location>
        <begin position="288"/>
        <end position="308"/>
    </location>
</feature>
<dbReference type="Pfam" id="PF07690">
    <property type="entry name" value="MFS_1"/>
    <property type="match status" value="1"/>
</dbReference>
<feature type="transmembrane region" description="Helical" evidence="7">
    <location>
        <begin position="348"/>
        <end position="369"/>
    </location>
</feature>
<keyword evidence="4 7" id="KW-1133">Transmembrane helix</keyword>
<dbReference type="PANTHER" id="PTHR23505:SF79">
    <property type="entry name" value="PROTEIN SPINSTER"/>
    <property type="match status" value="1"/>
</dbReference>
<feature type="transmembrane region" description="Helical" evidence="7">
    <location>
        <begin position="213"/>
        <end position="235"/>
    </location>
</feature>
<feature type="transmembrane region" description="Helical" evidence="7">
    <location>
        <begin position="125"/>
        <end position="152"/>
    </location>
</feature>
<keyword evidence="3 7" id="KW-0812">Transmembrane</keyword>
<evidence type="ECO:0000313" key="8">
    <source>
        <dbReference type="Proteomes" id="UP000694865"/>
    </source>
</evidence>
<keyword evidence="2" id="KW-0813">Transport</keyword>
<sequence length="429" mass="48534">MANEFHFGDKVCKVSNSTAVELYIEYHHLNTTVDTFCTNITMCKVAHYSEYCEWLYTGTGLQYQLLAGPLFQVLFSVMGIPVSLIMEKFTINRKLVIAVCAILWSVVVALTGFSKEYLHLVITRLALALFLRGFGLGLFHWGVYVAFSMAFVMDVVVDHLGWRWAYWITAVPGIVVTALMIVTVKEPRKEIATVDKNNARHSKHAYPDSDISFCSPLFVVLLITSSLRCGGGYVFRYNINNYFRYYYPHYPYEHFMTWIPVVMGIFGALLGGMLADKAAYYRGYAGRLYVFNMCIFVSIPLSIGVLYLSPPWCFILLIPNYAAIEMWGGIAMASVVEQAPRGRQTLALAFYVFSINMFGGNLNTVVPFMKSAIGLRYSLMVLHPGVYTLALIFCLMTIPLAKIRMKHLSEITTDDERKSLLNSETQNIN</sequence>
<evidence type="ECO:0000256" key="2">
    <source>
        <dbReference type="ARBA" id="ARBA00022448"/>
    </source>
</evidence>
<dbReference type="GeneID" id="100373474"/>
<comment type="subcellular location">
    <subcellularLocation>
        <location evidence="1">Membrane</location>
        <topology evidence="1">Multi-pass membrane protein</topology>
    </subcellularLocation>
</comment>
<feature type="transmembrane region" description="Helical" evidence="7">
    <location>
        <begin position="164"/>
        <end position="184"/>
    </location>
</feature>
<accession>A0ABM0MBJ8</accession>
<organism evidence="8 9">
    <name type="scientific">Saccoglossus kowalevskii</name>
    <name type="common">Acorn worm</name>
    <dbReference type="NCBI Taxonomy" id="10224"/>
    <lineage>
        <taxon>Eukaryota</taxon>
        <taxon>Metazoa</taxon>
        <taxon>Hemichordata</taxon>
        <taxon>Enteropneusta</taxon>
        <taxon>Harrimaniidae</taxon>
        <taxon>Saccoglossus</taxon>
    </lineage>
</organism>
<dbReference type="InterPro" id="IPR036259">
    <property type="entry name" value="MFS_trans_sf"/>
</dbReference>
<feature type="transmembrane region" description="Helical" evidence="7">
    <location>
        <begin position="255"/>
        <end position="276"/>
    </location>
</feature>
<evidence type="ECO:0000256" key="6">
    <source>
        <dbReference type="ARBA" id="ARBA00024338"/>
    </source>
</evidence>
<protein>
    <submittedName>
        <fullName evidence="9">Uncharacterized protein LOC100373474</fullName>
    </submittedName>
</protein>
<feature type="transmembrane region" description="Helical" evidence="7">
    <location>
        <begin position="314"/>
        <end position="336"/>
    </location>
</feature>